<keyword evidence="2" id="KW-0472">Membrane</keyword>
<evidence type="ECO:0000313" key="3">
    <source>
        <dbReference type="EMBL" id="SNS57983.1"/>
    </source>
</evidence>
<feature type="region of interest" description="Disordered" evidence="1">
    <location>
        <begin position="1"/>
        <end position="41"/>
    </location>
</feature>
<protein>
    <submittedName>
        <fullName evidence="3">Uncharacterized protein</fullName>
    </submittedName>
</protein>
<name>A0A239FP50_9ACTN</name>
<feature type="compositionally biased region" description="Pro residues" evidence="1">
    <location>
        <begin position="26"/>
        <end position="35"/>
    </location>
</feature>
<feature type="transmembrane region" description="Helical" evidence="2">
    <location>
        <begin position="51"/>
        <end position="74"/>
    </location>
</feature>
<keyword evidence="2" id="KW-0812">Transmembrane</keyword>
<dbReference type="EMBL" id="FZOR01000006">
    <property type="protein sequence ID" value="SNS57983.1"/>
    <property type="molecule type" value="Genomic_DNA"/>
</dbReference>
<keyword evidence="2" id="KW-1133">Transmembrane helix</keyword>
<proteinExistence type="predicted"/>
<dbReference type="AlphaFoldDB" id="A0A239FP50"/>
<keyword evidence="4" id="KW-1185">Reference proteome</keyword>
<evidence type="ECO:0000256" key="1">
    <source>
        <dbReference type="SAM" id="MobiDB-lite"/>
    </source>
</evidence>
<reference evidence="3 4" key="1">
    <citation type="submission" date="2017-06" db="EMBL/GenBank/DDBJ databases">
        <authorList>
            <person name="Kim H.J."/>
            <person name="Triplett B.A."/>
        </authorList>
    </citation>
    <scope>NUCLEOTIDE SEQUENCE [LARGE SCALE GENOMIC DNA]</scope>
    <source>
        <strain evidence="3 4">DSM 44715</strain>
    </source>
</reference>
<evidence type="ECO:0000313" key="4">
    <source>
        <dbReference type="Proteomes" id="UP000198318"/>
    </source>
</evidence>
<dbReference type="Proteomes" id="UP000198318">
    <property type="component" value="Unassembled WGS sequence"/>
</dbReference>
<gene>
    <name evidence="3" type="ORF">SAMN05443665_100687</name>
</gene>
<accession>A0A239FP50</accession>
<dbReference type="RefSeq" id="WP_143227922.1">
    <property type="nucleotide sequence ID" value="NZ_FZOR01000006.1"/>
</dbReference>
<organism evidence="3 4">
    <name type="scientific">Actinomadura meyerae</name>
    <dbReference type="NCBI Taxonomy" id="240840"/>
    <lineage>
        <taxon>Bacteria</taxon>
        <taxon>Bacillati</taxon>
        <taxon>Actinomycetota</taxon>
        <taxon>Actinomycetes</taxon>
        <taxon>Streptosporangiales</taxon>
        <taxon>Thermomonosporaceae</taxon>
        <taxon>Actinomadura</taxon>
    </lineage>
</organism>
<sequence>MILRSSAPRPRSRVDNRPRESAPVFVAPPPAPPAPAASTDIGPTRLRRRDLVILLAAALQALSITLCLPFLVWLQATKAHQVVERHGLHLSLAGIKRGHTKAYGAIPIHTVDGTYLGTLTLFGNPGGGCGVAWAEFKSEPVAERFVDLHIKSIRISLRRTCASRLTSTADESWGARLTGDAHWRDIWTDALRITPDSDFTAEITIVMADGWGPQCAGPPALLHMRSSEPPFHAARRRGGGARR</sequence>
<evidence type="ECO:0000256" key="2">
    <source>
        <dbReference type="SAM" id="Phobius"/>
    </source>
</evidence>